<dbReference type="Gene3D" id="3.30.230.10">
    <property type="match status" value="1"/>
</dbReference>
<dbReference type="InterPro" id="IPR013750">
    <property type="entry name" value="GHMP_kinase_C_dom"/>
</dbReference>
<dbReference type="OMA" id="VMPCAIN"/>
<reference evidence="13 14" key="1">
    <citation type="journal article" date="2012" name="Genome Biol.">
        <title>Genome and low-iron response of an oceanic diatom adapted to chronic iron limitation.</title>
        <authorList>
            <person name="Lommer M."/>
            <person name="Specht M."/>
            <person name="Roy A.S."/>
            <person name="Kraemer L."/>
            <person name="Andreson R."/>
            <person name="Gutowska M.A."/>
            <person name="Wolf J."/>
            <person name="Bergner S.V."/>
            <person name="Schilhabel M.B."/>
            <person name="Klostermeier U.C."/>
            <person name="Beiko R.G."/>
            <person name="Rosenstiel P."/>
            <person name="Hippler M."/>
            <person name="Laroche J."/>
        </authorList>
    </citation>
    <scope>NUCLEOTIDE SEQUENCE [LARGE SCALE GENOMIC DNA]</scope>
    <source>
        <strain evidence="13 14">CCMP1005</strain>
    </source>
</reference>
<dbReference type="PIRSF" id="PIRSF000530">
    <property type="entry name" value="Galactokinase"/>
    <property type="match status" value="1"/>
</dbReference>
<evidence type="ECO:0000256" key="8">
    <source>
        <dbReference type="ARBA" id="ARBA00022842"/>
    </source>
</evidence>
<protein>
    <recommendedName>
        <fullName evidence="15">Galactokinase</fullName>
    </recommendedName>
</protein>
<dbReference type="GO" id="GO:0046872">
    <property type="term" value="F:metal ion binding"/>
    <property type="evidence" value="ECO:0007669"/>
    <property type="project" value="UniProtKB-KW"/>
</dbReference>
<comment type="subcellular location">
    <subcellularLocation>
        <location evidence="1">Plastid</location>
        <location evidence="1">Chloroplast</location>
    </subcellularLocation>
</comment>
<evidence type="ECO:0000259" key="10">
    <source>
        <dbReference type="Pfam" id="PF00288"/>
    </source>
</evidence>
<dbReference type="eggNOG" id="KOG0631">
    <property type="taxonomic scope" value="Eukaryota"/>
</dbReference>
<dbReference type="FunFam" id="3.30.70.890:FF:000001">
    <property type="entry name" value="Galactokinase"/>
    <property type="match status" value="1"/>
</dbReference>
<comment type="similarity">
    <text evidence="2">Belongs to the GHMP kinase family. GalK subfamily.</text>
</comment>
<dbReference type="InterPro" id="IPR006204">
    <property type="entry name" value="GHMP_kinase_N_dom"/>
</dbReference>
<dbReference type="PANTHER" id="PTHR10457">
    <property type="entry name" value="MEVALONATE KINASE/GALACTOKINASE"/>
    <property type="match status" value="1"/>
</dbReference>
<keyword evidence="6" id="KW-0418">Kinase</keyword>
<dbReference type="GO" id="GO:0004335">
    <property type="term" value="F:galactokinase activity"/>
    <property type="evidence" value="ECO:0007669"/>
    <property type="project" value="InterPro"/>
</dbReference>
<dbReference type="PANTHER" id="PTHR10457:SF7">
    <property type="entry name" value="GALACTOKINASE-RELATED"/>
    <property type="match status" value="1"/>
</dbReference>
<accession>K0T9A4</accession>
<dbReference type="Gene3D" id="3.30.70.890">
    <property type="entry name" value="GHMP kinase, C-terminal domain"/>
    <property type="match status" value="1"/>
</dbReference>
<evidence type="ECO:0000259" key="11">
    <source>
        <dbReference type="Pfam" id="PF08544"/>
    </source>
</evidence>
<dbReference type="PRINTS" id="PR00473">
    <property type="entry name" value="GALCTOKINASE"/>
</dbReference>
<dbReference type="InterPro" id="IPR014721">
    <property type="entry name" value="Ribsml_uS5_D2-typ_fold_subgr"/>
</dbReference>
<dbReference type="GO" id="GO:0006012">
    <property type="term" value="P:galactose metabolic process"/>
    <property type="evidence" value="ECO:0007669"/>
    <property type="project" value="InterPro"/>
</dbReference>
<dbReference type="GO" id="GO:0005524">
    <property type="term" value="F:ATP binding"/>
    <property type="evidence" value="ECO:0007669"/>
    <property type="project" value="UniProtKB-KW"/>
</dbReference>
<dbReference type="InterPro" id="IPR000705">
    <property type="entry name" value="Galactokinase"/>
</dbReference>
<organism evidence="13 14">
    <name type="scientific">Thalassiosira oceanica</name>
    <name type="common">Marine diatom</name>
    <dbReference type="NCBI Taxonomy" id="159749"/>
    <lineage>
        <taxon>Eukaryota</taxon>
        <taxon>Sar</taxon>
        <taxon>Stramenopiles</taxon>
        <taxon>Ochrophyta</taxon>
        <taxon>Bacillariophyta</taxon>
        <taxon>Coscinodiscophyceae</taxon>
        <taxon>Thalassiosirophycidae</taxon>
        <taxon>Thalassiosirales</taxon>
        <taxon>Thalassiosiraceae</taxon>
        <taxon>Thalassiosira</taxon>
    </lineage>
</organism>
<keyword evidence="14" id="KW-1185">Reference proteome</keyword>
<evidence type="ECO:0000313" key="13">
    <source>
        <dbReference type="EMBL" id="EJK75308.1"/>
    </source>
</evidence>
<keyword evidence="5" id="KW-0547">Nucleotide-binding</keyword>
<dbReference type="PROSITE" id="PS00627">
    <property type="entry name" value="GHMP_KINASES_ATP"/>
    <property type="match status" value="1"/>
</dbReference>
<comment type="caution">
    <text evidence="13">The sequence shown here is derived from an EMBL/GenBank/DDBJ whole genome shotgun (WGS) entry which is preliminary data.</text>
</comment>
<dbReference type="InterPro" id="IPR036554">
    <property type="entry name" value="GHMP_kinase_C_sf"/>
</dbReference>
<dbReference type="SUPFAM" id="SSF54211">
    <property type="entry name" value="Ribosomal protein S5 domain 2-like"/>
    <property type="match status" value="1"/>
</dbReference>
<evidence type="ECO:0000256" key="7">
    <source>
        <dbReference type="ARBA" id="ARBA00022840"/>
    </source>
</evidence>
<keyword evidence="3" id="KW-0808">Transferase</keyword>
<keyword evidence="4" id="KW-0479">Metal-binding</keyword>
<dbReference type="PRINTS" id="PR00959">
    <property type="entry name" value="MEVGALKINASE"/>
</dbReference>
<dbReference type="InterPro" id="IPR020568">
    <property type="entry name" value="Ribosomal_Su5_D2-typ_SF"/>
</dbReference>
<evidence type="ECO:0000256" key="4">
    <source>
        <dbReference type="ARBA" id="ARBA00022723"/>
    </source>
</evidence>
<keyword evidence="8" id="KW-0460">Magnesium</keyword>
<sequence length="445" mass="48252">MLREQIKQAKDLFRSSYGDRNATSDSPLYCASAPGRVNFIGEHTDYTGGFVLPLAIAHATVCYGTGAVVSKSAPRRCRIVSTNATDVVEFEVSNDLAPSTLNRWANYVMGVGEYLRLRVSHASTARLNYFLDTQNRKPSAIQYLPSLGPDETFVFEVAFSSNVPIGSGLSSSASLETATAIFLEQVMKLNESQMYGKEQKINRAKLCQRAENTFCGVPCGIMDQFISGAARGGKLLLIDCRSLDYKEIPLGSSDEQEDKPVLVVTDSKVKHCLGDSEYPVRVQQCKDATAILSKVNDCIKSLRDATIVDIEAAKKKLGLEGTILKRALHVVSENKRTVDAAAALESGDWKAAGKLMNESHSSMKEDYEVSCKEIDTLVALAQSFDGVYGSRMTGGGFGGCTVTLVKKEAANGLIGYLKEEYKKTGQECECFVTSPSQGGVVVDLD</sequence>
<evidence type="ECO:0000259" key="12">
    <source>
        <dbReference type="Pfam" id="PF10509"/>
    </source>
</evidence>
<dbReference type="Pfam" id="PF00288">
    <property type="entry name" value="GHMP_kinases_N"/>
    <property type="match status" value="1"/>
</dbReference>
<gene>
    <name evidence="13" type="ORF">THAOC_02973</name>
</gene>
<proteinExistence type="inferred from homology"/>
<evidence type="ECO:0000256" key="6">
    <source>
        <dbReference type="ARBA" id="ARBA00022777"/>
    </source>
</evidence>
<evidence type="ECO:0000256" key="2">
    <source>
        <dbReference type="ARBA" id="ARBA00006566"/>
    </source>
</evidence>
<feature type="domain" description="GHMP kinase C-terminal" evidence="11">
    <location>
        <begin position="341"/>
        <end position="422"/>
    </location>
</feature>
<dbReference type="AlphaFoldDB" id="K0T9A4"/>
<dbReference type="GO" id="GO:0009507">
    <property type="term" value="C:chloroplast"/>
    <property type="evidence" value="ECO:0007669"/>
    <property type="project" value="UniProtKB-SubCell"/>
</dbReference>
<evidence type="ECO:0000256" key="9">
    <source>
        <dbReference type="ARBA" id="ARBA00023277"/>
    </source>
</evidence>
<dbReference type="NCBIfam" id="TIGR00131">
    <property type="entry name" value="gal_kin"/>
    <property type="match status" value="1"/>
</dbReference>
<dbReference type="Pfam" id="PF10509">
    <property type="entry name" value="GalKase_gal_bdg"/>
    <property type="match status" value="1"/>
</dbReference>
<dbReference type="InterPro" id="IPR006206">
    <property type="entry name" value="Mevalonate/galactokinase"/>
</dbReference>
<dbReference type="Proteomes" id="UP000266841">
    <property type="component" value="Unassembled WGS sequence"/>
</dbReference>
<evidence type="ECO:0000313" key="14">
    <source>
        <dbReference type="Proteomes" id="UP000266841"/>
    </source>
</evidence>
<keyword evidence="9" id="KW-0119">Carbohydrate metabolism</keyword>
<keyword evidence="7" id="KW-0067">ATP-binding</keyword>
<evidence type="ECO:0000256" key="1">
    <source>
        <dbReference type="ARBA" id="ARBA00004229"/>
    </source>
</evidence>
<dbReference type="EMBL" id="AGNL01003009">
    <property type="protein sequence ID" value="EJK75308.1"/>
    <property type="molecule type" value="Genomic_DNA"/>
</dbReference>
<dbReference type="InterPro" id="IPR006203">
    <property type="entry name" value="GHMP_knse_ATP-bd_CS"/>
</dbReference>
<dbReference type="GO" id="GO:0005829">
    <property type="term" value="C:cytosol"/>
    <property type="evidence" value="ECO:0007669"/>
    <property type="project" value="TreeGrafter"/>
</dbReference>
<evidence type="ECO:0008006" key="15">
    <source>
        <dbReference type="Google" id="ProtNLM"/>
    </source>
</evidence>
<dbReference type="SUPFAM" id="SSF55060">
    <property type="entry name" value="GHMP Kinase, C-terminal domain"/>
    <property type="match status" value="1"/>
</dbReference>
<name>K0T9A4_THAOC</name>
<evidence type="ECO:0000256" key="5">
    <source>
        <dbReference type="ARBA" id="ARBA00022741"/>
    </source>
</evidence>
<dbReference type="InterPro" id="IPR019539">
    <property type="entry name" value="GalKase_N"/>
</dbReference>
<dbReference type="OrthoDB" id="275179at2759"/>
<feature type="domain" description="Galactokinase N-terminal" evidence="12">
    <location>
        <begin position="13"/>
        <end position="62"/>
    </location>
</feature>
<dbReference type="Pfam" id="PF08544">
    <property type="entry name" value="GHMP_kinases_C"/>
    <property type="match status" value="1"/>
</dbReference>
<evidence type="ECO:0000256" key="3">
    <source>
        <dbReference type="ARBA" id="ARBA00022679"/>
    </source>
</evidence>
<feature type="domain" description="GHMP kinase N-terminal" evidence="10">
    <location>
        <begin position="154"/>
        <end position="227"/>
    </location>
</feature>